<protein>
    <submittedName>
        <fullName evidence="2">Calcineurin-like phosphoesterase</fullName>
    </submittedName>
</protein>
<dbReference type="Proteomes" id="UP000199532">
    <property type="component" value="Unassembled WGS sequence"/>
</dbReference>
<dbReference type="OrthoDB" id="5464520at2"/>
<sequence>MKIFSQLIILLLGISFFSCDGLFQFNPNEIVLKESQRNLTGKNIEKIVKIPVKDTLRFIFMGDSQRWYDETTHFVKSANQQRAIDFVLHAGDISDFGITKELKWINDIMKDLKYPYLTVIGNHDIVANGSDAYVRMFGPLDYTFGYGDYKFIFINTNSLEYGLDGSTPNIPWLKSQLADNPDKKQTIVIGHVPPFDADFDKNLEKEYAATLAADPNLKFTLYGHQHAFKEGEYYNDGVQYYQTTSMGDRGYLIITCWKDGQKVERVQF</sequence>
<proteinExistence type="predicted"/>
<dbReference type="SUPFAM" id="SSF56300">
    <property type="entry name" value="Metallo-dependent phosphatases"/>
    <property type="match status" value="1"/>
</dbReference>
<dbReference type="RefSeq" id="WP_090330443.1">
    <property type="nucleotide sequence ID" value="NZ_FNXY01000001.1"/>
</dbReference>
<feature type="domain" description="Calcineurin-like phosphoesterase" evidence="1">
    <location>
        <begin position="56"/>
        <end position="227"/>
    </location>
</feature>
<dbReference type="PANTHER" id="PTHR43143">
    <property type="entry name" value="METALLOPHOSPHOESTERASE, CALCINEURIN SUPERFAMILY"/>
    <property type="match status" value="1"/>
</dbReference>
<dbReference type="STRING" id="408657.SAMN04487995_0013"/>
<dbReference type="InterPro" id="IPR004843">
    <property type="entry name" value="Calcineurin-like_PHP"/>
</dbReference>
<dbReference type="GO" id="GO:0016787">
    <property type="term" value="F:hydrolase activity"/>
    <property type="evidence" value="ECO:0007669"/>
    <property type="project" value="InterPro"/>
</dbReference>
<dbReference type="PROSITE" id="PS51257">
    <property type="entry name" value="PROKAR_LIPOPROTEIN"/>
    <property type="match status" value="1"/>
</dbReference>
<dbReference type="InterPro" id="IPR051918">
    <property type="entry name" value="STPP_CPPED1"/>
</dbReference>
<reference evidence="2 3" key="1">
    <citation type="submission" date="2016-10" db="EMBL/GenBank/DDBJ databases">
        <authorList>
            <person name="de Groot N.N."/>
        </authorList>
    </citation>
    <scope>NUCLEOTIDE SEQUENCE [LARGE SCALE GENOMIC DNA]</scope>
    <source>
        <strain evidence="2 3">DSM 19938</strain>
    </source>
</reference>
<dbReference type="AlphaFoldDB" id="A0A1H6PZK1"/>
<dbReference type="PANTHER" id="PTHR43143:SF1">
    <property type="entry name" value="SERINE_THREONINE-PROTEIN PHOSPHATASE CPPED1"/>
    <property type="match status" value="1"/>
</dbReference>
<dbReference type="EMBL" id="FNXY01000001">
    <property type="protein sequence ID" value="SEI37059.1"/>
    <property type="molecule type" value="Genomic_DNA"/>
</dbReference>
<accession>A0A1H6PZK1</accession>
<keyword evidence="3" id="KW-1185">Reference proteome</keyword>
<dbReference type="InterPro" id="IPR029052">
    <property type="entry name" value="Metallo-depent_PP-like"/>
</dbReference>
<evidence type="ECO:0000259" key="1">
    <source>
        <dbReference type="Pfam" id="PF00149"/>
    </source>
</evidence>
<gene>
    <name evidence="2" type="ORF">SAMN04487995_0013</name>
</gene>
<organism evidence="2 3">
    <name type="scientific">Dyadobacter koreensis</name>
    <dbReference type="NCBI Taxonomy" id="408657"/>
    <lineage>
        <taxon>Bacteria</taxon>
        <taxon>Pseudomonadati</taxon>
        <taxon>Bacteroidota</taxon>
        <taxon>Cytophagia</taxon>
        <taxon>Cytophagales</taxon>
        <taxon>Spirosomataceae</taxon>
        <taxon>Dyadobacter</taxon>
    </lineage>
</organism>
<name>A0A1H6PZK1_9BACT</name>
<dbReference type="Pfam" id="PF00149">
    <property type="entry name" value="Metallophos"/>
    <property type="match status" value="1"/>
</dbReference>
<evidence type="ECO:0000313" key="2">
    <source>
        <dbReference type="EMBL" id="SEI37059.1"/>
    </source>
</evidence>
<dbReference type="Gene3D" id="3.60.21.10">
    <property type="match status" value="1"/>
</dbReference>
<evidence type="ECO:0000313" key="3">
    <source>
        <dbReference type="Proteomes" id="UP000199532"/>
    </source>
</evidence>